<keyword evidence="2" id="KW-0449">Lipoprotein</keyword>
<accession>A0A088E400</accession>
<evidence type="ECO:0000313" key="11">
    <source>
        <dbReference type="Proteomes" id="UP000062398"/>
    </source>
</evidence>
<evidence type="ECO:0000313" key="9">
    <source>
        <dbReference type="Proteomes" id="UP000056255"/>
    </source>
</evidence>
<evidence type="ECO:0000313" key="4">
    <source>
        <dbReference type="EMBL" id="AKV75895.1"/>
    </source>
</evidence>
<dbReference type="GO" id="GO:0016746">
    <property type="term" value="F:acyltransferase activity"/>
    <property type="evidence" value="ECO:0007669"/>
    <property type="project" value="UniProtKB-KW"/>
</dbReference>
<dbReference type="GeneID" id="91754981"/>
<reference evidence="7 9" key="3">
    <citation type="submission" date="2015-07" db="EMBL/GenBank/DDBJ databases">
        <title>Physiological, transcriptional responses and genome re-sequencing of acid resistant extremely thermoacidophilic Metallosphaera sedula SARC-M1.</title>
        <authorList>
            <person name="Ai C."/>
            <person name="McCarthy S."/>
            <person name="Eckrich V."/>
            <person name="Rudrappa D."/>
            <person name="Qiu G."/>
            <person name="Blum P."/>
        </authorList>
    </citation>
    <scope>NUCLEOTIDE SEQUENCE [LARGE SCALE GENOMIC DNA]</scope>
    <source>
        <strain evidence="7 9">SARC-M1</strain>
    </source>
</reference>
<dbReference type="Pfam" id="PF00795">
    <property type="entry name" value="CN_hydrolase"/>
    <property type="match status" value="1"/>
</dbReference>
<dbReference type="EMBL" id="CP008822">
    <property type="protein sequence ID" value="AIM26693.1"/>
    <property type="molecule type" value="Genomic_DNA"/>
</dbReference>
<dbReference type="PATRIC" id="fig|43687.5.peg.546"/>
<dbReference type="PROSITE" id="PS50263">
    <property type="entry name" value="CN_HYDROLASE"/>
    <property type="match status" value="1"/>
</dbReference>
<reference evidence="2 8" key="1">
    <citation type="journal article" date="2014" name="J. Bacteriol.">
        <title>Role of an Archaeal PitA Transporter in the Copper and Arsenic Resistance of Metallosphaera sedula, an Extreme Thermoacidophile.</title>
        <authorList>
            <person name="McCarthy S."/>
            <person name="Ai C."/>
            <person name="Wheaton G."/>
            <person name="Tevatia R."/>
            <person name="Eckrich V."/>
            <person name="Kelly R."/>
            <person name="Blum P."/>
        </authorList>
    </citation>
    <scope>NUCLEOTIDE SEQUENCE [LARGE SCALE GENOMIC DNA]</scope>
    <source>
        <strain evidence="2 8">CuR1</strain>
    </source>
</reference>
<dbReference type="Proteomes" id="UP000062398">
    <property type="component" value="Chromosome"/>
</dbReference>
<dbReference type="Proteomes" id="UP000061362">
    <property type="component" value="Chromosome"/>
</dbReference>
<evidence type="ECO:0000313" key="6">
    <source>
        <dbReference type="EMBL" id="AKV80391.1"/>
    </source>
</evidence>
<dbReference type="RefSeq" id="WP_012020494.1">
    <property type="nucleotide sequence ID" value="NZ_CP008822.1"/>
</dbReference>
<sequence length="240" mass="26702">MKIAIVQPTTVESALRNTEKALESGSQVVLLPEKWVKTLDDLPLAEFQRLAVKYTAFIIPGAVEDEVSVISPIITPRGQIAGIAKKIHLFGNEKGKLLPGTTLYYFTVNGVRIGIVICYDLDFPEVPRALFSKGVEVLLVPSKIRREGMDKWREYVRMRALENRIAVVNANAVELPNFVGGSVAVVPYRRGEIVDVKAVAEMGEEDGFVTVDIDPMSYFHLRLDRLKELVQFSVEELSTG</sequence>
<dbReference type="EMBL" id="CP012175">
    <property type="protein sequence ID" value="AKV80391.1"/>
    <property type="molecule type" value="Genomic_DNA"/>
</dbReference>
<evidence type="ECO:0000313" key="3">
    <source>
        <dbReference type="EMBL" id="AKV73655.1"/>
    </source>
</evidence>
<evidence type="ECO:0000313" key="8">
    <source>
        <dbReference type="Proteomes" id="UP000029084"/>
    </source>
</evidence>
<organism evidence="2 8">
    <name type="scientific">Metallosphaera sedula</name>
    <dbReference type="NCBI Taxonomy" id="43687"/>
    <lineage>
        <taxon>Archaea</taxon>
        <taxon>Thermoproteota</taxon>
        <taxon>Thermoprotei</taxon>
        <taxon>Sulfolobales</taxon>
        <taxon>Sulfolobaceae</taxon>
        <taxon>Metallosphaera</taxon>
    </lineage>
</organism>
<evidence type="ECO:0000313" key="12">
    <source>
        <dbReference type="Proteomes" id="UP000062475"/>
    </source>
</evidence>
<dbReference type="PANTHER" id="PTHR23088">
    <property type="entry name" value="NITRILASE-RELATED"/>
    <property type="match status" value="1"/>
</dbReference>
<proteinExistence type="predicted"/>
<keyword evidence="2" id="KW-0012">Acyltransferase</keyword>
<dbReference type="InterPro" id="IPR003010">
    <property type="entry name" value="C-N_Hydrolase"/>
</dbReference>
<dbReference type="Proteomes" id="UP000029084">
    <property type="component" value="Chromosome"/>
</dbReference>
<dbReference type="OrthoDB" id="41015at2157"/>
<dbReference type="EMBL" id="CP012172">
    <property type="protein sequence ID" value="AKV73655.1"/>
    <property type="molecule type" value="Genomic_DNA"/>
</dbReference>
<dbReference type="EMBL" id="CP012174">
    <property type="protein sequence ID" value="AKV78146.1"/>
    <property type="molecule type" value="Genomic_DNA"/>
</dbReference>
<dbReference type="EMBL" id="CP012176">
    <property type="protein sequence ID" value="AKV82639.1"/>
    <property type="molecule type" value="Genomic_DNA"/>
</dbReference>
<dbReference type="SUPFAM" id="SSF56317">
    <property type="entry name" value="Carbon-nitrogen hydrolase"/>
    <property type="match status" value="1"/>
</dbReference>
<evidence type="ECO:0000313" key="7">
    <source>
        <dbReference type="EMBL" id="AKV82639.1"/>
    </source>
</evidence>
<dbReference type="PANTHER" id="PTHR23088:SF27">
    <property type="entry name" value="DEAMINATED GLUTATHIONE AMIDASE"/>
    <property type="match status" value="1"/>
</dbReference>
<evidence type="ECO:0000313" key="13">
    <source>
        <dbReference type="Proteomes" id="UP000068832"/>
    </source>
</evidence>
<dbReference type="AlphaFoldDB" id="A0A088E400"/>
<dbReference type="Proteomes" id="UP000062475">
    <property type="component" value="Chromosome"/>
</dbReference>
<evidence type="ECO:0000313" key="2">
    <source>
        <dbReference type="EMBL" id="AIM26693.1"/>
    </source>
</evidence>
<dbReference type="Proteomes" id="UP000056255">
    <property type="component" value="Chromosome"/>
</dbReference>
<reference evidence="10 11" key="2">
    <citation type="journal article" date="2015" name="Genome Announc.">
        <title>Complete Genome Sequences of Evolved Arsenate-Resistant Metallosphaera sedula Strains.</title>
        <authorList>
            <person name="Ai C."/>
            <person name="McCarthy S."/>
            <person name="Schackwitz W."/>
            <person name="Martin J."/>
            <person name="Lipzen A."/>
            <person name="Blum P."/>
        </authorList>
    </citation>
    <scope>NUCLEOTIDE SEQUENCE [LARGE SCALE GENOMIC DNA]</scope>
    <source>
        <strain evidence="5 11">ARS120-1</strain>
        <strain evidence="6 10">ARS120-2</strain>
        <strain evidence="3 13">ARS50-1</strain>
        <strain evidence="4 12">ARS50-2</strain>
    </source>
</reference>
<gene>
    <name evidence="2" type="ORF">HA72_0531</name>
    <name evidence="3" type="ORF">MsedA_0543</name>
    <name evidence="4" type="ORF">MsedB_0543</name>
    <name evidence="5" type="ORF">MsedC_0542</name>
    <name evidence="6" type="ORF">MsedD_0543</name>
    <name evidence="7" type="ORF">MsedE_0543</name>
</gene>
<dbReference type="CDD" id="cd07197">
    <property type="entry name" value="nitrilase"/>
    <property type="match status" value="1"/>
</dbReference>
<dbReference type="InterPro" id="IPR036526">
    <property type="entry name" value="C-N_Hydrolase_sf"/>
</dbReference>
<dbReference type="InterPro" id="IPR001110">
    <property type="entry name" value="UPF0012_CS"/>
</dbReference>
<protein>
    <submittedName>
        <fullName evidence="2 3">Nitrilase</fullName>
    </submittedName>
</protein>
<keyword evidence="2" id="KW-0808">Transferase</keyword>
<evidence type="ECO:0000259" key="1">
    <source>
        <dbReference type="PROSITE" id="PS50263"/>
    </source>
</evidence>
<dbReference type="Gene3D" id="3.60.110.10">
    <property type="entry name" value="Carbon-nitrogen hydrolase"/>
    <property type="match status" value="1"/>
</dbReference>
<evidence type="ECO:0000313" key="10">
    <source>
        <dbReference type="Proteomes" id="UP000061362"/>
    </source>
</evidence>
<dbReference type="EMBL" id="CP012173">
    <property type="protein sequence ID" value="AKV75895.1"/>
    <property type="molecule type" value="Genomic_DNA"/>
</dbReference>
<evidence type="ECO:0000313" key="5">
    <source>
        <dbReference type="EMBL" id="AKV78146.1"/>
    </source>
</evidence>
<feature type="domain" description="CN hydrolase" evidence="1">
    <location>
        <begin position="1"/>
        <end position="215"/>
    </location>
</feature>
<dbReference type="PROSITE" id="PS01227">
    <property type="entry name" value="UPF0012"/>
    <property type="match status" value="1"/>
</dbReference>
<dbReference type="OMA" id="EESYMIV"/>
<name>A0A088E400_9CREN</name>
<dbReference type="Proteomes" id="UP000068832">
    <property type="component" value="Chromosome"/>
</dbReference>